<keyword evidence="3" id="KW-1185">Reference proteome</keyword>
<dbReference type="InterPro" id="IPR001031">
    <property type="entry name" value="Thioesterase"/>
</dbReference>
<comment type="caution">
    <text evidence="2">The sequence shown here is derived from an EMBL/GenBank/DDBJ whole genome shotgun (WGS) entry which is preliminary data.</text>
</comment>
<evidence type="ECO:0000313" key="2">
    <source>
        <dbReference type="EMBL" id="TWP46694.1"/>
    </source>
</evidence>
<proteinExistence type="predicted"/>
<evidence type="ECO:0000313" key="3">
    <source>
        <dbReference type="Proteomes" id="UP000316639"/>
    </source>
</evidence>
<dbReference type="Gene3D" id="1.10.1200.10">
    <property type="entry name" value="ACP-like"/>
    <property type="match status" value="1"/>
</dbReference>
<sequence length="320" mass="35087">MTAVELRTMLTEATGRELPADLTYRFATPRELAAHLETGAESSAPSPHSVESLYVDACLDGRGREFMNVLTQLARFRPAFDNPLDLDHAPRPVRLARGDGGPHLILLPAIVGFAGAQQFTRFASGFASHDVSVLPEPGFRPGELLPADLDVAVESLAMAAVRLANGQPFVVGGYSSGAFVAHEVVHRLEKRGHAADGLVLLDVYLPQAAAAIPGYEQGVLDGLVARRDLIMGAGDEWPTAMARYWDYFWDWKPAQTSTPTLLVRATEPISAEAAAHDWRSDWEFDCDVVDVPGNHFTFMEDHAAQTSRVVREWLMRKDRT</sequence>
<dbReference type="InterPro" id="IPR036736">
    <property type="entry name" value="ACP-like_sf"/>
</dbReference>
<reference evidence="2 3" key="1">
    <citation type="submission" date="2019-07" db="EMBL/GenBank/DDBJ databases">
        <title>Lentzea xizangensis sp. nov., isolated from Qinghai-Tibetan Plateau Soils.</title>
        <authorList>
            <person name="Huang J."/>
        </authorList>
    </citation>
    <scope>NUCLEOTIDE SEQUENCE [LARGE SCALE GENOMIC DNA]</scope>
    <source>
        <strain evidence="2 3">FXJ1.1311</strain>
    </source>
</reference>
<dbReference type="Pfam" id="PF00975">
    <property type="entry name" value="Thioesterase"/>
    <property type="match status" value="1"/>
</dbReference>
<dbReference type="OrthoDB" id="4539607at2"/>
<dbReference type="PROSITE" id="PS50075">
    <property type="entry name" value="CARRIER"/>
    <property type="match status" value="1"/>
</dbReference>
<dbReference type="InterPro" id="IPR020802">
    <property type="entry name" value="TesA-like"/>
</dbReference>
<feature type="domain" description="Carrier" evidence="1">
    <location>
        <begin position="1"/>
        <end position="40"/>
    </location>
</feature>
<evidence type="ECO:0000259" key="1">
    <source>
        <dbReference type="PROSITE" id="PS50075"/>
    </source>
</evidence>
<accession>A0A563EIQ4</accession>
<protein>
    <recommendedName>
        <fullName evidence="1">Carrier domain-containing protein</fullName>
    </recommendedName>
</protein>
<dbReference type="Gene3D" id="3.40.50.1820">
    <property type="entry name" value="alpha/beta hydrolase"/>
    <property type="match status" value="1"/>
</dbReference>
<organism evidence="2 3">
    <name type="scientific">Lentzea tibetensis</name>
    <dbReference type="NCBI Taxonomy" id="2591470"/>
    <lineage>
        <taxon>Bacteria</taxon>
        <taxon>Bacillati</taxon>
        <taxon>Actinomycetota</taxon>
        <taxon>Actinomycetes</taxon>
        <taxon>Pseudonocardiales</taxon>
        <taxon>Pseudonocardiaceae</taxon>
        <taxon>Lentzea</taxon>
    </lineage>
</organism>
<dbReference type="InterPro" id="IPR009081">
    <property type="entry name" value="PP-bd_ACP"/>
</dbReference>
<dbReference type="SMART" id="SM00824">
    <property type="entry name" value="PKS_TE"/>
    <property type="match status" value="1"/>
</dbReference>
<dbReference type="EMBL" id="VOBR01000031">
    <property type="protein sequence ID" value="TWP46694.1"/>
    <property type="molecule type" value="Genomic_DNA"/>
</dbReference>
<gene>
    <name evidence="2" type="ORF">FKR81_35250</name>
</gene>
<dbReference type="AlphaFoldDB" id="A0A563EIQ4"/>
<dbReference type="InterPro" id="IPR029058">
    <property type="entry name" value="AB_hydrolase_fold"/>
</dbReference>
<dbReference type="SUPFAM" id="SSF53474">
    <property type="entry name" value="alpha/beta-Hydrolases"/>
    <property type="match status" value="1"/>
</dbReference>
<dbReference type="Proteomes" id="UP000316639">
    <property type="component" value="Unassembled WGS sequence"/>
</dbReference>
<name>A0A563EIQ4_9PSEU</name>